<dbReference type="SUPFAM" id="SSF48508">
    <property type="entry name" value="Nuclear receptor ligand-binding domain"/>
    <property type="match status" value="1"/>
</dbReference>
<name>A0A7I8W1I8_9ANNE</name>
<sequence>MSRDKIKIGRYSKKRKRYNESLIYGDEISRKINLPNSPSFSITEDVLTQCRISLSQLKNINWHEEISNLDNMIDEINQMNEIEFFSIQDYMDIVSVTGIEPDNRKTFINLSEELLRVALRYLVSFVQCLPGTENLSKAELIALTVPALNYMVLIYTANRSLSVSETGTLTMCLNGKQMQLNFACIEKLSPETGEDLRVESYKRMMNLQITQEEAMLIVAYTVLKPSQRYPQLKAGQDQVTIAIHEYLKKTYGKSYLDRLRSIIEFINESNQLDRLSKQSHSKCPEYVKYVYQTPQLKGGLNDDNFEANLEAFSKLSL</sequence>
<dbReference type="EMBL" id="CAJFCJ010000015">
    <property type="protein sequence ID" value="CAD5121725.1"/>
    <property type="molecule type" value="Genomic_DNA"/>
</dbReference>
<evidence type="ECO:0000256" key="3">
    <source>
        <dbReference type="ARBA" id="ARBA00023170"/>
    </source>
</evidence>
<proteinExistence type="predicted"/>
<reference evidence="4 5" key="1">
    <citation type="submission" date="2020-08" db="EMBL/GenBank/DDBJ databases">
        <authorList>
            <person name="Hejnol A."/>
        </authorList>
    </citation>
    <scope>NUCLEOTIDE SEQUENCE [LARGE SCALE GENOMIC DNA]</scope>
</reference>
<comment type="caution">
    <text evidence="4">The sequence shown here is derived from an EMBL/GenBank/DDBJ whole genome shotgun (WGS) entry which is preliminary data.</text>
</comment>
<gene>
    <name evidence="4" type="ORF">DGYR_LOCUS9638</name>
</gene>
<evidence type="ECO:0000313" key="4">
    <source>
        <dbReference type="EMBL" id="CAD5121725.1"/>
    </source>
</evidence>
<keyword evidence="3" id="KW-0675">Receptor</keyword>
<evidence type="ECO:0000256" key="2">
    <source>
        <dbReference type="ARBA" id="ARBA00023163"/>
    </source>
</evidence>
<organism evidence="4 5">
    <name type="scientific">Dimorphilus gyrociliatus</name>
    <dbReference type="NCBI Taxonomy" id="2664684"/>
    <lineage>
        <taxon>Eukaryota</taxon>
        <taxon>Metazoa</taxon>
        <taxon>Spiralia</taxon>
        <taxon>Lophotrochozoa</taxon>
        <taxon>Annelida</taxon>
        <taxon>Polychaeta</taxon>
        <taxon>Polychaeta incertae sedis</taxon>
        <taxon>Dinophilidae</taxon>
        <taxon>Dimorphilus</taxon>
    </lineage>
</organism>
<dbReference type="Proteomes" id="UP000549394">
    <property type="component" value="Unassembled WGS sequence"/>
</dbReference>
<evidence type="ECO:0000256" key="1">
    <source>
        <dbReference type="ARBA" id="ARBA00023015"/>
    </source>
</evidence>
<keyword evidence="1" id="KW-0805">Transcription regulation</keyword>
<dbReference type="AlphaFoldDB" id="A0A7I8W1I8"/>
<protein>
    <submittedName>
        <fullName evidence="4">Uncharacterized protein</fullName>
    </submittedName>
</protein>
<evidence type="ECO:0000313" key="5">
    <source>
        <dbReference type="Proteomes" id="UP000549394"/>
    </source>
</evidence>
<keyword evidence="5" id="KW-1185">Reference proteome</keyword>
<dbReference type="InterPro" id="IPR035500">
    <property type="entry name" value="NHR-like_dom_sf"/>
</dbReference>
<accession>A0A7I8W1I8</accession>
<dbReference type="Gene3D" id="1.10.565.10">
    <property type="entry name" value="Retinoid X Receptor"/>
    <property type="match status" value="1"/>
</dbReference>
<keyword evidence="2" id="KW-0804">Transcription</keyword>